<proteinExistence type="predicted"/>
<evidence type="ECO:0000313" key="1">
    <source>
        <dbReference type="EMBL" id="WZN45336.1"/>
    </source>
</evidence>
<dbReference type="SUPFAM" id="SSF48403">
    <property type="entry name" value="Ankyrin repeat"/>
    <property type="match status" value="1"/>
</dbReference>
<gene>
    <name evidence="1" type="ORF">WJU22_20775</name>
</gene>
<accession>A0ABZ2YZA5</accession>
<dbReference type="InterPro" id="IPR036770">
    <property type="entry name" value="Ankyrin_rpt-contain_sf"/>
</dbReference>
<evidence type="ECO:0000313" key="2">
    <source>
        <dbReference type="Proteomes" id="UP001449657"/>
    </source>
</evidence>
<sequence>MNVTSDPGEESSAYYEAEALLIALLGDDPDMLESVIKAGGDVNTAFEEGQTPLHILIESTIDGMMQDDLVAPGPETLKMIELLLGNGAELSRLNDAGETPLDILNVYAAGSKESFERLKDIFRGLIPDIDDRITYISGSSV</sequence>
<dbReference type="Gene3D" id="1.25.40.20">
    <property type="entry name" value="Ankyrin repeat-containing domain"/>
    <property type="match status" value="1"/>
</dbReference>
<evidence type="ECO:0008006" key="3">
    <source>
        <dbReference type="Google" id="ProtNLM"/>
    </source>
</evidence>
<reference evidence="1 2" key="1">
    <citation type="submission" date="2024-03" db="EMBL/GenBank/DDBJ databases">
        <title>Chitinophaga caseinilytica sp. nov., a casein hydrolysing bacterium isolated from forest soil.</title>
        <authorList>
            <person name="Lee D.S."/>
            <person name="Han D.M."/>
            <person name="Baek J.H."/>
            <person name="Choi D.G."/>
            <person name="Jeon J.H."/>
            <person name="Jeon C.O."/>
        </authorList>
    </citation>
    <scope>NUCLEOTIDE SEQUENCE [LARGE SCALE GENOMIC DNA]</scope>
    <source>
        <strain evidence="1 2">KACC 19118</strain>
    </source>
</reference>
<protein>
    <recommendedName>
        <fullName evidence="3">Ankyrin repeat domain-containing protein</fullName>
    </recommendedName>
</protein>
<dbReference type="RefSeq" id="WP_341840088.1">
    <property type="nucleotide sequence ID" value="NZ_CP149792.1"/>
</dbReference>
<dbReference type="EMBL" id="CP150096">
    <property type="protein sequence ID" value="WZN45336.1"/>
    <property type="molecule type" value="Genomic_DNA"/>
</dbReference>
<name>A0ABZ2YZA5_9BACT</name>
<dbReference type="Proteomes" id="UP001449657">
    <property type="component" value="Chromosome"/>
</dbReference>
<organism evidence="1 2">
    <name type="scientific">Chitinophaga caseinilytica</name>
    <dbReference type="NCBI Taxonomy" id="2267521"/>
    <lineage>
        <taxon>Bacteria</taxon>
        <taxon>Pseudomonadati</taxon>
        <taxon>Bacteroidota</taxon>
        <taxon>Chitinophagia</taxon>
        <taxon>Chitinophagales</taxon>
        <taxon>Chitinophagaceae</taxon>
        <taxon>Chitinophaga</taxon>
    </lineage>
</organism>
<keyword evidence="2" id="KW-1185">Reference proteome</keyword>